<sequence>MTKFVTTDEIGKVSAVLGALDGTMPMLNSAVYTAVYHTSVSTFPSAHFFMGAAASFLMILFFCVLVRSDKSGLYDIESAKLHITHQPVVNKSLVTRTSSLWLPSDKTGTLWLPTDALALAVVGRNSPTTTREMRETSQIGREVKENNQIGRENSQIGLENSQIGRETSQIGLKISKLGGK</sequence>
<protein>
    <submittedName>
        <fullName evidence="2">Uncharacterized protein</fullName>
    </submittedName>
</protein>
<accession>A0AAE1JWR8</accession>
<keyword evidence="1" id="KW-0812">Transmembrane</keyword>
<reference evidence="2" key="1">
    <citation type="submission" date="2023-10" db="EMBL/GenBank/DDBJ databases">
        <title>Genome assemblies of two species of porcelain crab, Petrolisthes cinctipes and Petrolisthes manimaculis (Anomura: Porcellanidae).</title>
        <authorList>
            <person name="Angst P."/>
        </authorList>
    </citation>
    <scope>NUCLEOTIDE SEQUENCE</scope>
    <source>
        <strain evidence="2">PB745_01</strain>
        <tissue evidence="2">Gill</tissue>
    </source>
</reference>
<keyword evidence="3" id="KW-1185">Reference proteome</keyword>
<proteinExistence type="predicted"/>
<keyword evidence="1" id="KW-1133">Transmembrane helix</keyword>
<dbReference type="EMBL" id="JAWQEG010005025">
    <property type="protein sequence ID" value="KAK3859447.1"/>
    <property type="molecule type" value="Genomic_DNA"/>
</dbReference>
<evidence type="ECO:0000256" key="1">
    <source>
        <dbReference type="SAM" id="Phobius"/>
    </source>
</evidence>
<gene>
    <name evidence="2" type="ORF">Pcinc_034446</name>
</gene>
<feature type="transmembrane region" description="Helical" evidence="1">
    <location>
        <begin position="46"/>
        <end position="66"/>
    </location>
</feature>
<dbReference type="AlphaFoldDB" id="A0AAE1JWR8"/>
<organism evidence="2 3">
    <name type="scientific">Petrolisthes cinctipes</name>
    <name type="common">Flat porcelain crab</name>
    <dbReference type="NCBI Taxonomy" id="88211"/>
    <lineage>
        <taxon>Eukaryota</taxon>
        <taxon>Metazoa</taxon>
        <taxon>Ecdysozoa</taxon>
        <taxon>Arthropoda</taxon>
        <taxon>Crustacea</taxon>
        <taxon>Multicrustacea</taxon>
        <taxon>Malacostraca</taxon>
        <taxon>Eumalacostraca</taxon>
        <taxon>Eucarida</taxon>
        <taxon>Decapoda</taxon>
        <taxon>Pleocyemata</taxon>
        <taxon>Anomura</taxon>
        <taxon>Galatheoidea</taxon>
        <taxon>Porcellanidae</taxon>
        <taxon>Petrolisthes</taxon>
    </lineage>
</organism>
<comment type="caution">
    <text evidence="2">The sequence shown here is derived from an EMBL/GenBank/DDBJ whole genome shotgun (WGS) entry which is preliminary data.</text>
</comment>
<name>A0AAE1JWR8_PETCI</name>
<evidence type="ECO:0000313" key="2">
    <source>
        <dbReference type="EMBL" id="KAK3859447.1"/>
    </source>
</evidence>
<dbReference type="Proteomes" id="UP001286313">
    <property type="component" value="Unassembled WGS sequence"/>
</dbReference>
<keyword evidence="1" id="KW-0472">Membrane</keyword>
<evidence type="ECO:0000313" key="3">
    <source>
        <dbReference type="Proteomes" id="UP001286313"/>
    </source>
</evidence>